<accession>A0A1D1YBX0</accession>
<protein>
    <submittedName>
        <fullName evidence="5">Omega-hydroxypalmitate O-feruloyl transferase</fullName>
    </submittedName>
</protein>
<reference evidence="5" key="1">
    <citation type="submission" date="2015-07" db="EMBL/GenBank/DDBJ databases">
        <title>Transcriptome Assembly of Anthurium amnicola.</title>
        <authorList>
            <person name="Suzuki J."/>
        </authorList>
    </citation>
    <scope>NUCLEOTIDE SEQUENCE</scope>
</reference>
<evidence type="ECO:0000313" key="5">
    <source>
        <dbReference type="EMBL" id="JAT52142.1"/>
    </source>
</evidence>
<keyword evidence="2 5" id="KW-0808">Transferase</keyword>
<dbReference type="PANTHER" id="PTHR31642:SF310">
    <property type="entry name" value="FATTY ALCOHOL:CAFFEOYL-COA ACYLTRANSFERASE"/>
    <property type="match status" value="1"/>
</dbReference>
<organism evidence="5">
    <name type="scientific">Anthurium amnicola</name>
    <dbReference type="NCBI Taxonomy" id="1678845"/>
    <lineage>
        <taxon>Eukaryota</taxon>
        <taxon>Viridiplantae</taxon>
        <taxon>Streptophyta</taxon>
        <taxon>Embryophyta</taxon>
        <taxon>Tracheophyta</taxon>
        <taxon>Spermatophyta</taxon>
        <taxon>Magnoliopsida</taxon>
        <taxon>Liliopsida</taxon>
        <taxon>Araceae</taxon>
        <taxon>Pothoideae</taxon>
        <taxon>Potheae</taxon>
        <taxon>Anthurium</taxon>
    </lineage>
</organism>
<dbReference type="InterPro" id="IPR023213">
    <property type="entry name" value="CAT-like_dom_sf"/>
</dbReference>
<sequence length="218" mass="24415">MATLCEGEYLVRSFCFDPEAVEQVKRRAIEDGVLRRGCTTFEAVAGFVLQARTKAMRMRPHQQTRLLCSIDIRRRLDPSLQSGYFGNGIVMANWVGPAAELLERPISFAVGTVQEAVQAVTNDYVRSLVDYVEATRGEAHLSPATPVITTWYRLPFHAIDFGWGEPLQCGPPALIYRDIIMFLPRGKDSDNITVLLGLPSTAMVTFQELFMQVLRGDM</sequence>
<dbReference type="GO" id="GO:0016747">
    <property type="term" value="F:acyltransferase activity, transferring groups other than amino-acyl groups"/>
    <property type="evidence" value="ECO:0007669"/>
    <property type="project" value="TreeGrafter"/>
</dbReference>
<dbReference type="AlphaFoldDB" id="A0A1D1YBX0"/>
<dbReference type="Pfam" id="PF02458">
    <property type="entry name" value="Transferase"/>
    <property type="match status" value="1"/>
</dbReference>
<evidence type="ECO:0000256" key="2">
    <source>
        <dbReference type="ARBA" id="ARBA00022679"/>
    </source>
</evidence>
<evidence type="ECO:0000256" key="1">
    <source>
        <dbReference type="ARBA" id="ARBA00009861"/>
    </source>
</evidence>
<dbReference type="EMBL" id="GDJX01015794">
    <property type="protein sequence ID" value="JAT52142.1"/>
    <property type="molecule type" value="Transcribed_RNA"/>
</dbReference>
<evidence type="ECO:0000313" key="4">
    <source>
        <dbReference type="EMBL" id="JAT46152.1"/>
    </source>
</evidence>
<dbReference type="InterPro" id="IPR050317">
    <property type="entry name" value="Plant_Fungal_Acyltransferase"/>
</dbReference>
<keyword evidence="3" id="KW-0012">Acyltransferase</keyword>
<dbReference type="Gene3D" id="3.30.559.10">
    <property type="entry name" value="Chloramphenicol acetyltransferase-like domain"/>
    <property type="match status" value="1"/>
</dbReference>
<name>A0A1D1YBX0_9ARAE</name>
<dbReference type="EMBL" id="GDJX01021784">
    <property type="protein sequence ID" value="JAT46152.1"/>
    <property type="molecule type" value="Transcribed_RNA"/>
</dbReference>
<evidence type="ECO:0000256" key="3">
    <source>
        <dbReference type="ARBA" id="ARBA00023315"/>
    </source>
</evidence>
<gene>
    <name evidence="5" type="primary">HHT1_24</name>
    <name evidence="4" type="synonym">HHT1_0</name>
    <name evidence="5" type="ORF">g.93511</name>
    <name evidence="4" type="ORF">g.93516</name>
</gene>
<proteinExistence type="inferred from homology"/>
<comment type="similarity">
    <text evidence="1">Belongs to the plant acyltransferase family.</text>
</comment>
<dbReference type="PANTHER" id="PTHR31642">
    <property type="entry name" value="TRICHOTHECENE 3-O-ACETYLTRANSFERASE"/>
    <property type="match status" value="1"/>
</dbReference>